<dbReference type="SUPFAM" id="SSF49785">
    <property type="entry name" value="Galactose-binding domain-like"/>
    <property type="match status" value="1"/>
</dbReference>
<feature type="domain" description="F5/8 type C" evidence="1">
    <location>
        <begin position="16"/>
        <end position="126"/>
    </location>
</feature>
<dbReference type="GO" id="GO:0005813">
    <property type="term" value="C:centrosome"/>
    <property type="evidence" value="ECO:0007669"/>
    <property type="project" value="TreeGrafter"/>
</dbReference>
<dbReference type="InterPro" id="IPR000421">
    <property type="entry name" value="FA58C"/>
</dbReference>
<dbReference type="EMBL" id="RHFK02000018">
    <property type="protein sequence ID" value="TWW59985.1"/>
    <property type="molecule type" value="Genomic_DNA"/>
</dbReference>
<dbReference type="Pfam" id="PF00754">
    <property type="entry name" value="F5_F8_type_C"/>
    <property type="match status" value="1"/>
</dbReference>
<evidence type="ECO:0000313" key="2">
    <source>
        <dbReference type="EMBL" id="TWW59985.1"/>
    </source>
</evidence>
<dbReference type="Gene3D" id="2.60.120.260">
    <property type="entry name" value="Galactose-binding domain-like"/>
    <property type="match status" value="1"/>
</dbReference>
<proteinExistence type="predicted"/>
<name>A0A5C6MYP4_9TELE</name>
<keyword evidence="2" id="KW-0966">Cell projection</keyword>
<protein>
    <submittedName>
        <fullName evidence="2">Intraflagellar transport protein 25-like protein Heat shock protein beta-11</fullName>
    </submittedName>
</protein>
<dbReference type="PANTHER" id="PTHR33906:SF1">
    <property type="entry name" value="INTRAFLAGELLAR TRANSPORT PROTEIN 25 HOMOLOG"/>
    <property type="match status" value="1"/>
</dbReference>
<dbReference type="InterPro" id="IPR033558">
    <property type="entry name" value="IFT25"/>
</dbReference>
<sequence>MENPSLRSLGAKVVVVSSSDEKHPPENIIDGNTESFWMSTGLFPQEFIIGFTHSTNISAVTMDSYNVKHLKLEKNTSQSASQFESVTEKEFDHVTGCLQSNTLPVNGIVATHLRFIITSGHDHFVSVHRVSVQL</sequence>
<keyword evidence="2" id="KW-0969">Cilium</keyword>
<evidence type="ECO:0000259" key="1">
    <source>
        <dbReference type="Pfam" id="PF00754"/>
    </source>
</evidence>
<keyword evidence="2" id="KW-0282">Flagellum</keyword>
<reference evidence="2 3" key="1">
    <citation type="submission" date="2019-04" db="EMBL/GenBank/DDBJ databases">
        <title>Chromosome genome assembly for Takifugu flavidus.</title>
        <authorList>
            <person name="Xiao S."/>
        </authorList>
    </citation>
    <scope>NUCLEOTIDE SEQUENCE [LARGE SCALE GENOMIC DNA]</scope>
    <source>
        <strain evidence="2">HTHZ2018</strain>
        <tissue evidence="2">Muscle</tissue>
    </source>
</reference>
<comment type="caution">
    <text evidence="2">The sequence shown here is derived from an EMBL/GenBank/DDBJ whole genome shotgun (WGS) entry which is preliminary data.</text>
</comment>
<keyword evidence="2" id="KW-0346">Stress response</keyword>
<dbReference type="GO" id="GO:0030992">
    <property type="term" value="C:intraciliary transport particle B"/>
    <property type="evidence" value="ECO:0007669"/>
    <property type="project" value="InterPro"/>
</dbReference>
<evidence type="ECO:0000313" key="3">
    <source>
        <dbReference type="Proteomes" id="UP000324091"/>
    </source>
</evidence>
<dbReference type="InterPro" id="IPR008979">
    <property type="entry name" value="Galactose-bd-like_sf"/>
</dbReference>
<dbReference type="GO" id="GO:0042073">
    <property type="term" value="P:intraciliary transport"/>
    <property type="evidence" value="ECO:0007669"/>
    <property type="project" value="InterPro"/>
</dbReference>
<dbReference type="GO" id="GO:0005929">
    <property type="term" value="C:cilium"/>
    <property type="evidence" value="ECO:0007669"/>
    <property type="project" value="TreeGrafter"/>
</dbReference>
<dbReference type="PANTHER" id="PTHR33906">
    <property type="entry name" value="INTRAFLAGELLAR TRANSPORT PROTEIN 25 HOMOLOG"/>
    <property type="match status" value="1"/>
</dbReference>
<dbReference type="Proteomes" id="UP000324091">
    <property type="component" value="Chromosome 5"/>
</dbReference>
<accession>A0A5C6MYP4</accession>
<organism evidence="2 3">
    <name type="scientific">Takifugu flavidus</name>
    <name type="common">sansaifugu</name>
    <dbReference type="NCBI Taxonomy" id="433684"/>
    <lineage>
        <taxon>Eukaryota</taxon>
        <taxon>Metazoa</taxon>
        <taxon>Chordata</taxon>
        <taxon>Craniata</taxon>
        <taxon>Vertebrata</taxon>
        <taxon>Euteleostomi</taxon>
        <taxon>Actinopterygii</taxon>
        <taxon>Neopterygii</taxon>
        <taxon>Teleostei</taxon>
        <taxon>Neoteleostei</taxon>
        <taxon>Acanthomorphata</taxon>
        <taxon>Eupercaria</taxon>
        <taxon>Tetraodontiformes</taxon>
        <taxon>Tetradontoidea</taxon>
        <taxon>Tetraodontidae</taxon>
        <taxon>Takifugu</taxon>
    </lineage>
</organism>
<keyword evidence="3" id="KW-1185">Reference proteome</keyword>
<gene>
    <name evidence="2" type="ORF">D4764_05G0000750</name>
</gene>
<dbReference type="AlphaFoldDB" id="A0A5C6MYP4"/>